<organism evidence="2 3">
    <name type="scientific">Arthrobacter wenxiniae</name>
    <dbReference type="NCBI Taxonomy" id="2713570"/>
    <lineage>
        <taxon>Bacteria</taxon>
        <taxon>Bacillati</taxon>
        <taxon>Actinomycetota</taxon>
        <taxon>Actinomycetes</taxon>
        <taxon>Micrococcales</taxon>
        <taxon>Micrococcaceae</taxon>
        <taxon>Arthrobacter</taxon>
    </lineage>
</organism>
<dbReference type="SUPFAM" id="SSF48150">
    <property type="entry name" value="DNA-glycosylase"/>
    <property type="match status" value="1"/>
</dbReference>
<keyword evidence="3" id="KW-1185">Reference proteome</keyword>
<dbReference type="EMBL" id="JAAMFM010000013">
    <property type="protein sequence ID" value="NVM95345.1"/>
    <property type="molecule type" value="Genomic_DNA"/>
</dbReference>
<evidence type="ECO:0000313" key="3">
    <source>
        <dbReference type="Proteomes" id="UP000543556"/>
    </source>
</evidence>
<dbReference type="Gene3D" id="1.10.340.30">
    <property type="entry name" value="Hypothetical protein, domain 2"/>
    <property type="match status" value="1"/>
</dbReference>
<dbReference type="InterPro" id="IPR011257">
    <property type="entry name" value="DNA_glycosylase"/>
</dbReference>
<comment type="caution">
    <text evidence="2">The sequence shown here is derived from an EMBL/GenBank/DDBJ whole genome shotgun (WGS) entry which is preliminary data.</text>
</comment>
<dbReference type="GO" id="GO:0008725">
    <property type="term" value="F:DNA-3-methyladenine glycosylase activity"/>
    <property type="evidence" value="ECO:0007669"/>
    <property type="project" value="InterPro"/>
</dbReference>
<protein>
    <submittedName>
        <fullName evidence="2">DNA-3-methyladenine glycosylase I</fullName>
    </submittedName>
</protein>
<accession>A0A7Y7IH11</accession>
<feature type="binding site" evidence="1">
    <location>
        <position position="184"/>
    </location>
    <ligand>
        <name>Zn(2+)</name>
        <dbReference type="ChEBI" id="CHEBI:29105"/>
    </ligand>
</feature>
<feature type="binding site" evidence="1">
    <location>
        <position position="188"/>
    </location>
    <ligand>
        <name>Zn(2+)</name>
        <dbReference type="ChEBI" id="CHEBI:29105"/>
    </ligand>
</feature>
<feature type="binding site" evidence="1">
    <location>
        <position position="31"/>
    </location>
    <ligand>
        <name>Zn(2+)</name>
        <dbReference type="ChEBI" id="CHEBI:29105"/>
    </ligand>
</feature>
<dbReference type="InterPro" id="IPR052891">
    <property type="entry name" value="DNA-3mA_glycosylase"/>
</dbReference>
<dbReference type="Pfam" id="PF03352">
    <property type="entry name" value="Adenine_glyco"/>
    <property type="match status" value="1"/>
</dbReference>
<dbReference type="GO" id="GO:0046872">
    <property type="term" value="F:metal ion binding"/>
    <property type="evidence" value="ECO:0007669"/>
    <property type="project" value="UniProtKB-KW"/>
</dbReference>
<reference evidence="2 3" key="1">
    <citation type="submission" date="2020-02" db="EMBL/GenBank/DDBJ databases">
        <title>Genome sequence of strain AETb3-4.</title>
        <authorList>
            <person name="Gao J."/>
            <person name="Zhang X."/>
        </authorList>
    </citation>
    <scope>NUCLEOTIDE SEQUENCE [LARGE SCALE GENOMIC DNA]</scope>
    <source>
        <strain evidence="2 3">AETb3-4</strain>
    </source>
</reference>
<dbReference type="InterPro" id="IPR005019">
    <property type="entry name" value="Adenine_glyco"/>
</dbReference>
<proteinExistence type="predicted"/>
<keyword evidence="1" id="KW-0862">Zinc</keyword>
<dbReference type="PANTHER" id="PTHR30037">
    <property type="entry name" value="DNA-3-METHYLADENINE GLYCOSYLASE 1"/>
    <property type="match status" value="1"/>
</dbReference>
<dbReference type="AlphaFoldDB" id="A0A7Y7IH11"/>
<dbReference type="GO" id="GO:0006284">
    <property type="term" value="P:base-excision repair"/>
    <property type="evidence" value="ECO:0007669"/>
    <property type="project" value="InterPro"/>
</dbReference>
<evidence type="ECO:0000313" key="2">
    <source>
        <dbReference type="EMBL" id="NVM95345.1"/>
    </source>
</evidence>
<sequence length="197" mass="21066">MTMAAVVVGADGKARCAWAGIESDQAYQRYHDEEWGRPVTGERELFERLSLEAFQSGLSWITILRKRSAFRAAFANFDPAAVADFGQPDVDRLMADAGIVRNLMKINATIGNARAILALPEGTTLGSLLQAHAPAAPRPAGGPIPAKTAESAALARELKKRGFSFVGPTTAYAMMQAVGLANDHQPGCWVAESLTRP</sequence>
<evidence type="ECO:0000256" key="1">
    <source>
        <dbReference type="PIRSR" id="PIRSR605019-1"/>
    </source>
</evidence>
<dbReference type="Proteomes" id="UP000543556">
    <property type="component" value="Unassembled WGS sequence"/>
</dbReference>
<name>A0A7Y7IH11_9MICC</name>
<keyword evidence="1" id="KW-0479">Metal-binding</keyword>
<gene>
    <name evidence="2" type="ORF">G6034_10545</name>
</gene>
<feature type="binding site" evidence="1">
    <location>
        <position position="16"/>
    </location>
    <ligand>
        <name>Zn(2+)</name>
        <dbReference type="ChEBI" id="CHEBI:29105"/>
    </ligand>
</feature>
<dbReference type="PANTHER" id="PTHR30037:SF4">
    <property type="entry name" value="DNA-3-METHYLADENINE GLYCOSYLASE I"/>
    <property type="match status" value="1"/>
</dbReference>